<dbReference type="PANTHER" id="PTHR23389:SF21">
    <property type="entry name" value="ATPASE FAMILY AAA DOMAIN-CONTAINING PROTEIN 5"/>
    <property type="match status" value="1"/>
</dbReference>
<feature type="compositionally biased region" description="Polar residues" evidence="1">
    <location>
        <begin position="43"/>
        <end position="62"/>
    </location>
</feature>
<evidence type="ECO:0000256" key="1">
    <source>
        <dbReference type="SAM" id="MobiDB-lite"/>
    </source>
</evidence>
<name>A0A8H7KHI9_AGABI</name>
<dbReference type="GO" id="GO:0003677">
    <property type="term" value="F:DNA binding"/>
    <property type="evidence" value="ECO:0007669"/>
    <property type="project" value="TreeGrafter"/>
</dbReference>
<reference evidence="2 3" key="1">
    <citation type="journal article" name="Sci. Rep.">
        <title>Telomere-to-telomere assembled and centromere annotated genomes of the two main subspecies of the button mushroom Agaricus bisporus reveal especially polymorphic chromosome ends.</title>
        <authorList>
            <person name="Sonnenberg A.S.M."/>
            <person name="Sedaghat-Telgerd N."/>
            <person name="Lavrijssen B."/>
            <person name="Ohm R.A."/>
            <person name="Hendrickx P.M."/>
            <person name="Scholtmeijer K."/>
            <person name="Baars J.J.P."/>
            <person name="van Peer A."/>
        </authorList>
    </citation>
    <scope>NUCLEOTIDE SEQUENCE [LARGE SCALE GENOMIC DNA]</scope>
    <source>
        <strain evidence="2 3">H119_p4</strain>
    </source>
</reference>
<feature type="region of interest" description="Disordered" evidence="1">
    <location>
        <begin position="1"/>
        <end position="75"/>
    </location>
</feature>
<feature type="compositionally biased region" description="Polar residues" evidence="1">
    <location>
        <begin position="13"/>
        <end position="24"/>
    </location>
</feature>
<protein>
    <recommendedName>
        <fullName evidence="4">AAA+ ATPase domain-containing protein</fullName>
    </recommendedName>
</protein>
<feature type="region of interest" description="Disordered" evidence="1">
    <location>
        <begin position="376"/>
        <end position="396"/>
    </location>
</feature>
<dbReference type="Proteomes" id="UP000629468">
    <property type="component" value="Unassembled WGS sequence"/>
</dbReference>
<feature type="compositionally biased region" description="Basic residues" evidence="1">
    <location>
        <begin position="323"/>
        <end position="334"/>
    </location>
</feature>
<dbReference type="EMBL" id="JABXXO010000006">
    <property type="protein sequence ID" value="KAF7776684.1"/>
    <property type="molecule type" value="Genomic_DNA"/>
</dbReference>
<dbReference type="SUPFAM" id="SSF52540">
    <property type="entry name" value="P-loop containing nucleoside triphosphate hydrolases"/>
    <property type="match status" value="1"/>
</dbReference>
<evidence type="ECO:0008006" key="4">
    <source>
        <dbReference type="Google" id="ProtNLM"/>
    </source>
</evidence>
<dbReference type="GO" id="GO:0005634">
    <property type="term" value="C:nucleus"/>
    <property type="evidence" value="ECO:0007669"/>
    <property type="project" value="TreeGrafter"/>
</dbReference>
<dbReference type="InterPro" id="IPR027417">
    <property type="entry name" value="P-loop_NTPase"/>
</dbReference>
<comment type="caution">
    <text evidence="2">The sequence shown here is derived from an EMBL/GenBank/DDBJ whole genome shotgun (WGS) entry which is preliminary data.</text>
</comment>
<gene>
    <name evidence="2" type="ORF">Agabi119p4_5077</name>
</gene>
<feature type="compositionally biased region" description="Low complexity" evidence="1">
    <location>
        <begin position="382"/>
        <end position="395"/>
    </location>
</feature>
<organism evidence="2 3">
    <name type="scientific">Agaricus bisporus var. burnettii</name>
    <dbReference type="NCBI Taxonomy" id="192524"/>
    <lineage>
        <taxon>Eukaryota</taxon>
        <taxon>Fungi</taxon>
        <taxon>Dikarya</taxon>
        <taxon>Basidiomycota</taxon>
        <taxon>Agaricomycotina</taxon>
        <taxon>Agaricomycetes</taxon>
        <taxon>Agaricomycetidae</taxon>
        <taxon>Agaricales</taxon>
        <taxon>Agaricineae</taxon>
        <taxon>Agaricaceae</taxon>
        <taxon>Agaricus</taxon>
    </lineage>
</organism>
<feature type="region of interest" description="Disordered" evidence="1">
    <location>
        <begin position="122"/>
        <end position="157"/>
    </location>
</feature>
<accession>A0A8H7KHI9</accession>
<evidence type="ECO:0000313" key="3">
    <source>
        <dbReference type="Proteomes" id="UP000629468"/>
    </source>
</evidence>
<feature type="region of interest" description="Disordered" evidence="1">
    <location>
        <begin position="314"/>
        <end position="335"/>
    </location>
</feature>
<sequence>MTVMSDVKKKPTFTRTKSTKSQAVKGQKTLLDMFGRKPDASHDQTTSPSLAEQPRVNTSSIVDSHVEPGVVPDCDTQNSADIPFIKDRNINIELDDDGAVIEASSQGSKDAPIIVESSPVRSTRVSVEEGPRSKPKKPLHPFFVPISGTQDAKTPMSPRRLRARELEPIYPNREFQHVKGPQSLYSPPACPFPRRTLIQSSEIPERPQWKNNKALLDCLSPHEQMNGPESGVSLLKIEPKTHITSISHAHIRDHPAIRRTVDTTISGNKISSSPQLWTETWRPRCAKEVLGNEQSATYLRNWLHTLALQMNPPFPQESSGKLTNKKAKTKKRPRVVREVPRKRLRKDGLDGFVVEDEEEDISNFLQGWASETDMAMDGASQSSGLHGPSGPSGSGKTAAVFACAEELGWEVFEVYPGIGRRNGANVDNLVGDVGKNHLVWGKEQESPITAQLSDGARSPGVSDCGDTSRMAVDEQCGGGAAEVKRTLRQSLILLEEVDLLFKDDVNFWPAVTNLIRDCRRPVICTCNDELLVPQEELPLQKVLRFEPCDTDVAASYLQGLTCAEGYTVSPEFIRDVYSDTYELWGADKPSDSNLAAICGGLPRFDLRRAIHNLQVWCTTGGGEGMGIAKNREDWDIVGGSRWNISTHGRYEDIGRLGPISELASYLDSSVWLPVEWQREGSMCEASGDDENGFVILYGLPREGDGNGGNDRDSEMAVEATRLAREDQANKALVRFRERVEYQKVTGQEMQARGILGRAGEAEIYMEYVPYVREMVAYARATGGGEGRMTRNSSRRAGWETVRGLGAGAQERLAETGLATWSGCDVAVV</sequence>
<proteinExistence type="predicted"/>
<evidence type="ECO:0000313" key="2">
    <source>
        <dbReference type="EMBL" id="KAF7776684.1"/>
    </source>
</evidence>
<dbReference type="Gene3D" id="3.40.50.300">
    <property type="entry name" value="P-loop containing nucleotide triphosphate hydrolases"/>
    <property type="match status" value="1"/>
</dbReference>
<dbReference type="AlphaFoldDB" id="A0A8H7KHI9"/>
<dbReference type="PANTHER" id="PTHR23389">
    <property type="entry name" value="CHROMOSOME TRANSMISSION FIDELITY FACTOR 18"/>
    <property type="match status" value="1"/>
</dbReference>